<dbReference type="GO" id="GO:0006355">
    <property type="term" value="P:regulation of DNA-templated transcription"/>
    <property type="evidence" value="ECO:0007669"/>
    <property type="project" value="InterPro"/>
</dbReference>
<evidence type="ECO:0000256" key="1">
    <source>
        <dbReference type="PROSITE-ProRule" id="PRU00221"/>
    </source>
</evidence>
<dbReference type="Proteomes" id="UP000593564">
    <property type="component" value="Unassembled WGS sequence"/>
</dbReference>
<dbReference type="PANTHER" id="PTHR44083:SF2">
    <property type="entry name" value="TOPLESS-RELATED PROTEIN 3"/>
    <property type="match status" value="1"/>
</dbReference>
<dbReference type="Pfam" id="PF00400">
    <property type="entry name" value="WD40"/>
    <property type="match status" value="1"/>
</dbReference>
<keyword evidence="1" id="KW-0853">WD repeat</keyword>
<dbReference type="SUPFAM" id="SSF50978">
    <property type="entry name" value="WD40 repeat-like"/>
    <property type="match status" value="1"/>
</dbReference>
<protein>
    <recommendedName>
        <fullName evidence="4">Anaphase-promoting complex subunit 4 WD40 domain-containing protein</fullName>
    </recommendedName>
</protein>
<dbReference type="Gene3D" id="2.130.10.10">
    <property type="entry name" value="YVTN repeat-like/Quinoprotein amine dehydrogenase"/>
    <property type="match status" value="1"/>
</dbReference>
<keyword evidence="3" id="KW-1185">Reference proteome</keyword>
<dbReference type="InterPro" id="IPR015943">
    <property type="entry name" value="WD40/YVTN_repeat-like_dom_sf"/>
</dbReference>
<comment type="caution">
    <text evidence="2">The sequence shown here is derived from an EMBL/GenBank/DDBJ whole genome shotgun (WGS) entry which is preliminary data.</text>
</comment>
<dbReference type="InterPro" id="IPR036322">
    <property type="entry name" value="WD40_repeat_dom_sf"/>
</dbReference>
<feature type="repeat" description="WD" evidence="1">
    <location>
        <begin position="73"/>
        <end position="107"/>
    </location>
</feature>
<reference evidence="3" key="1">
    <citation type="journal article" date="2020" name="Nat. Commun.">
        <title>Genome assembly of wild tea tree DASZ reveals pedigree and selection history of tea varieties.</title>
        <authorList>
            <person name="Zhang W."/>
            <person name="Zhang Y."/>
            <person name="Qiu H."/>
            <person name="Guo Y."/>
            <person name="Wan H."/>
            <person name="Zhang X."/>
            <person name="Scossa F."/>
            <person name="Alseekh S."/>
            <person name="Zhang Q."/>
            <person name="Wang P."/>
            <person name="Xu L."/>
            <person name="Schmidt M.H."/>
            <person name="Jia X."/>
            <person name="Li D."/>
            <person name="Zhu A."/>
            <person name="Guo F."/>
            <person name="Chen W."/>
            <person name="Ni D."/>
            <person name="Usadel B."/>
            <person name="Fernie A.R."/>
            <person name="Wen W."/>
        </authorList>
    </citation>
    <scope>NUCLEOTIDE SEQUENCE [LARGE SCALE GENOMIC DNA]</scope>
    <source>
        <strain evidence="3">cv. G240</strain>
    </source>
</reference>
<gene>
    <name evidence="2" type="ORF">HYC85_012206</name>
</gene>
<dbReference type="InterPro" id="IPR001680">
    <property type="entry name" value="WD40_rpt"/>
</dbReference>
<proteinExistence type="predicted"/>
<dbReference type="AlphaFoldDB" id="A0A7J7HB98"/>
<evidence type="ECO:0000313" key="3">
    <source>
        <dbReference type="Proteomes" id="UP000593564"/>
    </source>
</evidence>
<sequence>MNHELNRESNHEFGSRVDYDAPGHSCTTMLYSADGSRLFSCGTGKDGDSFLVEWNESEGAIKKTYSGFRKKSVGVVQFDTTQNHFLAVGEDHQIKFWNMDNNDILTSMDAECGVPVSSLPRLRFNKEGNLLVVTTANNGIKILATTAGLRSLRVVEAPSFEALRSPIESAAIKINSAIDRGPRISIDSMKGQDV</sequence>
<name>A0A7J7HB98_CAMSI</name>
<dbReference type="PANTHER" id="PTHR44083">
    <property type="entry name" value="TOPLESS-RELATED PROTEIN 1-RELATED"/>
    <property type="match status" value="1"/>
</dbReference>
<dbReference type="PROSITE" id="PS50082">
    <property type="entry name" value="WD_REPEATS_2"/>
    <property type="match status" value="1"/>
</dbReference>
<accession>A0A7J7HB98</accession>
<dbReference type="InterPro" id="IPR027728">
    <property type="entry name" value="Topless_fam"/>
</dbReference>
<evidence type="ECO:0000313" key="2">
    <source>
        <dbReference type="EMBL" id="KAF5950213.1"/>
    </source>
</evidence>
<organism evidence="2 3">
    <name type="scientific">Camellia sinensis</name>
    <name type="common">Tea plant</name>
    <name type="synonym">Thea sinensis</name>
    <dbReference type="NCBI Taxonomy" id="4442"/>
    <lineage>
        <taxon>Eukaryota</taxon>
        <taxon>Viridiplantae</taxon>
        <taxon>Streptophyta</taxon>
        <taxon>Embryophyta</taxon>
        <taxon>Tracheophyta</taxon>
        <taxon>Spermatophyta</taxon>
        <taxon>Magnoliopsida</taxon>
        <taxon>eudicotyledons</taxon>
        <taxon>Gunneridae</taxon>
        <taxon>Pentapetalae</taxon>
        <taxon>asterids</taxon>
        <taxon>Ericales</taxon>
        <taxon>Theaceae</taxon>
        <taxon>Camellia</taxon>
    </lineage>
</organism>
<reference evidence="2 3" key="2">
    <citation type="submission" date="2020-07" db="EMBL/GenBank/DDBJ databases">
        <title>Genome assembly of wild tea tree DASZ reveals pedigree and selection history of tea varieties.</title>
        <authorList>
            <person name="Zhang W."/>
        </authorList>
    </citation>
    <scope>NUCLEOTIDE SEQUENCE [LARGE SCALE GENOMIC DNA]</scope>
    <source>
        <strain evidence="3">cv. G240</strain>
        <tissue evidence="2">Leaf</tissue>
    </source>
</reference>
<evidence type="ECO:0008006" key="4">
    <source>
        <dbReference type="Google" id="ProtNLM"/>
    </source>
</evidence>
<dbReference type="EMBL" id="JACBKZ010000005">
    <property type="protein sequence ID" value="KAF5950213.1"/>
    <property type="molecule type" value="Genomic_DNA"/>
</dbReference>